<evidence type="ECO:0000313" key="2">
    <source>
        <dbReference type="RefSeq" id="XP_013776586.1"/>
    </source>
</evidence>
<dbReference type="PANTHER" id="PTHR12224">
    <property type="entry name" value="BETA-1,4-MANNOSYL-GLYCOPROTEIN BETA-1,4-N-ACETYLGLUCOSAMINYL-TRANSFERASE"/>
    <property type="match status" value="1"/>
</dbReference>
<reference evidence="2" key="1">
    <citation type="submission" date="2025-08" db="UniProtKB">
        <authorList>
            <consortium name="RefSeq"/>
        </authorList>
    </citation>
    <scope>IDENTIFICATION</scope>
    <source>
        <tissue evidence="2">Muscle</tissue>
    </source>
</reference>
<keyword evidence="1" id="KW-1185">Reference proteome</keyword>
<dbReference type="Pfam" id="PF04724">
    <property type="entry name" value="Glyco_transf_17"/>
    <property type="match status" value="1"/>
</dbReference>
<dbReference type="Proteomes" id="UP000694941">
    <property type="component" value="Unplaced"/>
</dbReference>
<evidence type="ECO:0000313" key="1">
    <source>
        <dbReference type="Proteomes" id="UP000694941"/>
    </source>
</evidence>
<organism evidence="1 2">
    <name type="scientific">Limulus polyphemus</name>
    <name type="common">Atlantic horseshoe crab</name>
    <dbReference type="NCBI Taxonomy" id="6850"/>
    <lineage>
        <taxon>Eukaryota</taxon>
        <taxon>Metazoa</taxon>
        <taxon>Ecdysozoa</taxon>
        <taxon>Arthropoda</taxon>
        <taxon>Chelicerata</taxon>
        <taxon>Merostomata</taxon>
        <taxon>Xiphosura</taxon>
        <taxon>Limulidae</taxon>
        <taxon>Limulus</taxon>
    </lineage>
</organism>
<name>A0ABM1B7V6_LIMPO</name>
<accession>A0ABM1B7V6</accession>
<dbReference type="RefSeq" id="XP_013776586.1">
    <property type="nucleotide sequence ID" value="XM_013921132.1"/>
</dbReference>
<gene>
    <name evidence="2" type="primary">LOC106461315</name>
</gene>
<protein>
    <submittedName>
        <fullName evidence="2">Beta-1,4-mannosyl-glycoprotein 4-beta-N-acetylglucosaminyltransferase-like</fullName>
    </submittedName>
</protein>
<proteinExistence type="predicted"/>
<sequence length="384" mass="45023">MYVENFKLVTFSRSGFVTISPNLTCLISGTNLTKTTLEGDGRSCVCLQGWYGKDCGLPQSFSASTFPWIRNQLKRRTRPRRVINAININNELELFEIRVWELHHVVDIFLVCESNYTAAGEEKPLRLFKNLQNGFLQEFQKKIVYVFLDHFPEDGRLNGWAADNYLRTFLGQQGLSQLSSLNDDDLFVLNDADEIPKAEVLEFLRQYDGYPEPISLKMKWYLYGFFWQELKKTIRIRAVSTIKVLKEVWKNDAIELRRENMLETYRRTSNNNYSVSLNPWFLGSNEFHAGWHCSWCFSPAGIQIKLRSAQEDDGIRWGDFPEKYNLVYIKTLIRDGLWFDNTKTVVKRNVFSYDDAPYYALKNAERFKHLLQNPFVEEEENAKI</sequence>
<dbReference type="InterPro" id="IPR006813">
    <property type="entry name" value="Glyco_trans_17"/>
</dbReference>
<dbReference type="GeneID" id="106461315"/>
<dbReference type="PANTHER" id="PTHR12224:SF0">
    <property type="entry name" value="BETA-1,4-MANNOSYL-GLYCOPROTEIN 4-BETA-N-ACETYLGLUCOSAMINYLTRANSFERASE"/>
    <property type="match status" value="1"/>
</dbReference>